<gene>
    <name evidence="6" type="primary">nnrD</name>
    <name evidence="9" type="ORF">H9657_05475</name>
</gene>
<evidence type="ECO:0000313" key="9">
    <source>
        <dbReference type="EMBL" id="MBD7917729.1"/>
    </source>
</evidence>
<dbReference type="SUPFAM" id="SSF53613">
    <property type="entry name" value="Ribokinase-like"/>
    <property type="match status" value="1"/>
</dbReference>
<feature type="binding site" evidence="6">
    <location>
        <position position="232"/>
    </location>
    <ligand>
        <name>(6S)-NADPHX</name>
        <dbReference type="ChEBI" id="CHEBI:64076"/>
    </ligand>
</feature>
<evidence type="ECO:0000313" key="10">
    <source>
        <dbReference type="Proteomes" id="UP000604241"/>
    </source>
</evidence>
<evidence type="ECO:0000259" key="8">
    <source>
        <dbReference type="PROSITE" id="PS51383"/>
    </source>
</evidence>
<dbReference type="PANTHER" id="PTHR12592:SF0">
    <property type="entry name" value="ATP-DEPENDENT (S)-NAD(P)H-HYDRATE DEHYDRATASE"/>
    <property type="match status" value="1"/>
</dbReference>
<dbReference type="PROSITE" id="PS51383">
    <property type="entry name" value="YJEF_C_3"/>
    <property type="match status" value="1"/>
</dbReference>
<comment type="caution">
    <text evidence="6">Lacks conserved residue(s) required for the propagation of feature annotation.</text>
</comment>
<feature type="compositionally biased region" description="Basic and acidic residues" evidence="7">
    <location>
        <begin position="11"/>
        <end position="25"/>
    </location>
</feature>
<keyword evidence="3 6" id="KW-0521">NADP</keyword>
<dbReference type="InterPro" id="IPR029056">
    <property type="entry name" value="Ribokinase-like"/>
</dbReference>
<keyword evidence="4 6" id="KW-0520">NAD</keyword>
<feature type="domain" description="YjeF C-terminal" evidence="8">
    <location>
        <begin position="6"/>
        <end position="291"/>
    </location>
</feature>
<comment type="catalytic activity">
    <reaction evidence="6">
        <text>(6S)-NADPHX + ADP = AMP + phosphate + NADPH + H(+)</text>
        <dbReference type="Rhea" id="RHEA:32235"/>
        <dbReference type="ChEBI" id="CHEBI:15378"/>
        <dbReference type="ChEBI" id="CHEBI:43474"/>
        <dbReference type="ChEBI" id="CHEBI:57783"/>
        <dbReference type="ChEBI" id="CHEBI:64076"/>
        <dbReference type="ChEBI" id="CHEBI:456215"/>
        <dbReference type="ChEBI" id="CHEBI:456216"/>
        <dbReference type="EC" id="4.2.1.136"/>
    </reaction>
</comment>
<evidence type="ECO:0000256" key="3">
    <source>
        <dbReference type="ARBA" id="ARBA00022857"/>
    </source>
</evidence>
<keyword evidence="5 6" id="KW-0456">Lyase</keyword>
<evidence type="ECO:0000256" key="1">
    <source>
        <dbReference type="ARBA" id="ARBA00022741"/>
    </source>
</evidence>
<dbReference type="EC" id="4.2.1.136" evidence="6"/>
<comment type="subunit">
    <text evidence="6">Homotetramer.</text>
</comment>
<dbReference type="Gene3D" id="3.40.1190.20">
    <property type="match status" value="1"/>
</dbReference>
<dbReference type="CDD" id="cd01171">
    <property type="entry name" value="YXKO-related"/>
    <property type="match status" value="1"/>
</dbReference>
<evidence type="ECO:0000256" key="6">
    <source>
        <dbReference type="HAMAP-Rule" id="MF_01965"/>
    </source>
</evidence>
<sequence length="294" mass="28971">MADPVLSPALLREHPLPEPTGGKDARGGVLVLGGARGTPGAVMLAGLAALRVGAGRLSLGVAASVAVPLAVAVPEAGVVALDEGPTGAVTGPGDALAGELERADVVVVGPGLDEPDGTLALLRAAVAAAPASTPFVLDAFALGVLRDADDVREALAGRAVLTPNTAEAGRLLGEDADTTDEGRDDAEVPVAARIADAYGMVVACAGVVAEPHGRRWRSSTGYSGLGTSGSGDVLAGAVGGLLARGADPAQAACFGVEAHGVAGDRLAAAVGPHGYLARELLAELPRVLVELRVR</sequence>
<accession>A0ABR8QBE0</accession>
<keyword evidence="2 6" id="KW-0067">ATP-binding</keyword>
<dbReference type="RefSeq" id="WP_191781154.1">
    <property type="nucleotide sequence ID" value="NZ_JACSQV010000003.1"/>
</dbReference>
<dbReference type="NCBIfam" id="TIGR00196">
    <property type="entry name" value="yjeF_cterm"/>
    <property type="match status" value="1"/>
</dbReference>
<comment type="cofactor">
    <cofactor evidence="6">
        <name>Mg(2+)</name>
        <dbReference type="ChEBI" id="CHEBI:18420"/>
    </cofactor>
</comment>
<name>A0ABR8QBE0_9CELL</name>
<feature type="binding site" evidence="6">
    <location>
        <position position="111"/>
    </location>
    <ligand>
        <name>(6S)-NADPHX</name>
        <dbReference type="ChEBI" id="CHEBI:64076"/>
    </ligand>
</feature>
<comment type="caution">
    <text evidence="9">The sequence shown here is derived from an EMBL/GenBank/DDBJ whole genome shotgun (WGS) entry which is preliminary data.</text>
</comment>
<feature type="binding site" evidence="6">
    <location>
        <position position="41"/>
    </location>
    <ligand>
        <name>(6S)-NADPHX</name>
        <dbReference type="ChEBI" id="CHEBI:64076"/>
    </ligand>
</feature>
<dbReference type="Pfam" id="PF01256">
    <property type="entry name" value="Carb_kinase"/>
    <property type="match status" value="1"/>
</dbReference>
<comment type="catalytic activity">
    <reaction evidence="6">
        <text>(6S)-NADHX + ADP = AMP + phosphate + NADH + H(+)</text>
        <dbReference type="Rhea" id="RHEA:32223"/>
        <dbReference type="ChEBI" id="CHEBI:15378"/>
        <dbReference type="ChEBI" id="CHEBI:43474"/>
        <dbReference type="ChEBI" id="CHEBI:57945"/>
        <dbReference type="ChEBI" id="CHEBI:64074"/>
        <dbReference type="ChEBI" id="CHEBI:456215"/>
        <dbReference type="ChEBI" id="CHEBI:456216"/>
        <dbReference type="EC" id="4.2.1.136"/>
    </reaction>
</comment>
<protein>
    <recommendedName>
        <fullName evidence="6">ADP-dependent (S)-NAD(P)H-hydrate dehydratase</fullName>
        <ecNumber evidence="6">4.2.1.136</ecNumber>
    </recommendedName>
    <alternativeName>
        <fullName evidence="6">ADP-dependent NAD(P)HX dehydratase</fullName>
    </alternativeName>
</protein>
<organism evidence="9 10">
    <name type="scientific">Cellulomonas avistercoris</name>
    <dbReference type="NCBI Taxonomy" id="2762242"/>
    <lineage>
        <taxon>Bacteria</taxon>
        <taxon>Bacillati</taxon>
        <taxon>Actinomycetota</taxon>
        <taxon>Actinomycetes</taxon>
        <taxon>Micrococcales</taxon>
        <taxon>Cellulomonadaceae</taxon>
        <taxon>Cellulomonas</taxon>
    </lineage>
</organism>
<proteinExistence type="inferred from homology"/>
<keyword evidence="10" id="KW-1185">Reference proteome</keyword>
<feature type="region of interest" description="Disordered" evidence="7">
    <location>
        <begin position="1"/>
        <end position="25"/>
    </location>
</feature>
<dbReference type="EMBL" id="JACSQV010000003">
    <property type="protein sequence ID" value="MBD7917729.1"/>
    <property type="molecule type" value="Genomic_DNA"/>
</dbReference>
<dbReference type="HAMAP" id="MF_01965">
    <property type="entry name" value="NADHX_dehydratase"/>
    <property type="match status" value="1"/>
</dbReference>
<evidence type="ECO:0000256" key="7">
    <source>
        <dbReference type="SAM" id="MobiDB-lite"/>
    </source>
</evidence>
<reference evidence="9 10" key="1">
    <citation type="submission" date="2020-08" db="EMBL/GenBank/DDBJ databases">
        <title>A Genomic Blueprint of the Chicken Gut Microbiome.</title>
        <authorList>
            <person name="Gilroy R."/>
            <person name="Ravi A."/>
            <person name="Getino M."/>
            <person name="Pursley I."/>
            <person name="Horton D.L."/>
            <person name="Alikhan N.-F."/>
            <person name="Baker D."/>
            <person name="Gharbi K."/>
            <person name="Hall N."/>
            <person name="Watson M."/>
            <person name="Adriaenssens E.M."/>
            <person name="Foster-Nyarko E."/>
            <person name="Jarju S."/>
            <person name="Secka A."/>
            <person name="Antonio M."/>
            <person name="Oren A."/>
            <person name="Chaudhuri R."/>
            <person name="La Ragione R.M."/>
            <person name="Hildebrand F."/>
            <person name="Pallen M.J."/>
        </authorList>
    </citation>
    <scope>NUCLEOTIDE SEQUENCE [LARGE SCALE GENOMIC DNA]</scope>
    <source>
        <strain evidence="9 10">Sa3CUA2</strain>
    </source>
</reference>
<keyword evidence="1 6" id="KW-0547">Nucleotide-binding</keyword>
<feature type="binding site" evidence="6">
    <location>
        <position position="231"/>
    </location>
    <ligand>
        <name>AMP</name>
        <dbReference type="ChEBI" id="CHEBI:456215"/>
    </ligand>
</feature>
<comment type="similarity">
    <text evidence="6">Belongs to the NnrD/CARKD family.</text>
</comment>
<dbReference type="Proteomes" id="UP000604241">
    <property type="component" value="Unassembled WGS sequence"/>
</dbReference>
<dbReference type="PANTHER" id="PTHR12592">
    <property type="entry name" value="ATP-DEPENDENT (S)-NAD(P)H-HYDRATE DEHYDRATASE FAMILY MEMBER"/>
    <property type="match status" value="1"/>
</dbReference>
<evidence type="ECO:0000256" key="5">
    <source>
        <dbReference type="ARBA" id="ARBA00023239"/>
    </source>
</evidence>
<dbReference type="InterPro" id="IPR000631">
    <property type="entry name" value="CARKD"/>
</dbReference>
<evidence type="ECO:0000256" key="4">
    <source>
        <dbReference type="ARBA" id="ARBA00023027"/>
    </source>
</evidence>
<comment type="function">
    <text evidence="6">Catalyzes the dehydration of the S-form of NAD(P)HX at the expense of ADP, which is converted to AMP. Together with NAD(P)HX epimerase, which catalyzes the epimerization of the S- and R-forms, the enzyme allows the repair of both epimers of NAD(P)HX, a damaged form of NAD(P)H that is a result of enzymatic or heat-dependent hydration.</text>
</comment>
<evidence type="ECO:0000256" key="2">
    <source>
        <dbReference type="ARBA" id="ARBA00022840"/>
    </source>
</evidence>